<dbReference type="EMBL" id="MW286156">
    <property type="protein sequence ID" value="QQM15503.1"/>
    <property type="molecule type" value="Genomic_DNA"/>
</dbReference>
<accession>A0A7T7GUE7</accession>
<organism evidence="1 2">
    <name type="scientific">Escherichia phage vB_EcoS-BECP10</name>
    <dbReference type="NCBI Taxonomy" id="2797407"/>
    <lineage>
        <taxon>Viruses</taxon>
        <taxon>Duplodnaviria</taxon>
        <taxon>Heunggongvirae</taxon>
        <taxon>Uroviricota</taxon>
        <taxon>Caudoviricetes</taxon>
        <taxon>Drexlerviridae</taxon>
        <taxon>Rogunavirinae</taxon>
        <taxon>Rogunavirus</taxon>
        <taxon>Rogunavirus BECP10</taxon>
    </lineage>
</organism>
<keyword evidence="2" id="KW-1185">Reference proteome</keyword>
<gene>
    <name evidence="1" type="ORF">BECP10_00014</name>
</gene>
<protein>
    <submittedName>
        <fullName evidence="1">Uncharacterized protein</fullName>
    </submittedName>
</protein>
<dbReference type="Proteomes" id="UP000595854">
    <property type="component" value="Segment"/>
</dbReference>
<name>A0A7T7GUE7_9CAUD</name>
<proteinExistence type="predicted"/>
<reference evidence="1 2" key="1">
    <citation type="submission" date="2020-11" db="EMBL/GenBank/DDBJ databases">
        <title>Complete genome sequence of Escherichia phage vB_EcoS-BECP10.</title>
        <authorList>
            <person name="Park D."/>
            <person name="Park J."/>
        </authorList>
    </citation>
    <scope>NUCLEOTIDE SEQUENCE [LARGE SCALE GENOMIC DNA]</scope>
</reference>
<evidence type="ECO:0000313" key="2">
    <source>
        <dbReference type="Proteomes" id="UP000595854"/>
    </source>
</evidence>
<sequence length="83" mass="9372">MNTSNKNFITSYKKLLKERLGKKDLGHDKMGFKEGNPHHVLVTGSISGSTSYIYDEHGNERQLYLNDDSGTCTICGTYAWEVQ</sequence>
<evidence type="ECO:0000313" key="1">
    <source>
        <dbReference type="EMBL" id="QQM15503.1"/>
    </source>
</evidence>